<accession>A0A8H7BW98</accession>
<evidence type="ECO:0000313" key="1">
    <source>
        <dbReference type="EMBL" id="KAF7728730.1"/>
    </source>
</evidence>
<organism evidence="1 2">
    <name type="scientific">Apophysomyces ossiformis</name>
    <dbReference type="NCBI Taxonomy" id="679940"/>
    <lineage>
        <taxon>Eukaryota</taxon>
        <taxon>Fungi</taxon>
        <taxon>Fungi incertae sedis</taxon>
        <taxon>Mucoromycota</taxon>
        <taxon>Mucoromycotina</taxon>
        <taxon>Mucoromycetes</taxon>
        <taxon>Mucorales</taxon>
        <taxon>Mucorineae</taxon>
        <taxon>Mucoraceae</taxon>
        <taxon>Apophysomyces</taxon>
    </lineage>
</organism>
<keyword evidence="2" id="KW-1185">Reference proteome</keyword>
<name>A0A8H7BW98_9FUNG</name>
<proteinExistence type="predicted"/>
<comment type="caution">
    <text evidence="1">The sequence shown here is derived from an EMBL/GenBank/DDBJ whole genome shotgun (WGS) entry which is preliminary data.</text>
</comment>
<reference evidence="1" key="1">
    <citation type="submission" date="2020-01" db="EMBL/GenBank/DDBJ databases">
        <title>Genome Sequencing of Three Apophysomyces-Like Fungal Strains Confirms a Novel Fungal Genus in the Mucoromycota with divergent Burkholderia-like Endosymbiotic Bacteria.</title>
        <authorList>
            <person name="Stajich J.E."/>
            <person name="Macias A.M."/>
            <person name="Carter-House D."/>
            <person name="Lovett B."/>
            <person name="Kasson L.R."/>
            <person name="Berry K."/>
            <person name="Grigoriev I."/>
            <person name="Chang Y."/>
            <person name="Spatafora J."/>
            <person name="Kasson M.T."/>
        </authorList>
    </citation>
    <scope>NUCLEOTIDE SEQUENCE</scope>
    <source>
        <strain evidence="1">NRRL A-21654</strain>
    </source>
</reference>
<sequence>MTRADHMAEISAIVRATMLEYAARGLHIADAKVHINQELSIFAVAELLPEAVIRDTSLLDEDGYIQVAPLPENFNVMVTKKAVPDDMKKLFT</sequence>
<dbReference type="EMBL" id="JABAYA010000032">
    <property type="protein sequence ID" value="KAF7728730.1"/>
    <property type="molecule type" value="Genomic_DNA"/>
</dbReference>
<protein>
    <submittedName>
        <fullName evidence="1">Uncharacterized protein</fullName>
    </submittedName>
</protein>
<dbReference type="OrthoDB" id="2285904at2759"/>
<gene>
    <name evidence="1" type="ORF">EC973_005567</name>
</gene>
<dbReference type="Proteomes" id="UP000605846">
    <property type="component" value="Unassembled WGS sequence"/>
</dbReference>
<dbReference type="AlphaFoldDB" id="A0A8H7BW98"/>
<evidence type="ECO:0000313" key="2">
    <source>
        <dbReference type="Proteomes" id="UP000605846"/>
    </source>
</evidence>